<dbReference type="InterPro" id="IPR029058">
    <property type="entry name" value="AB_hydrolase_fold"/>
</dbReference>
<dbReference type="AlphaFoldDB" id="A0A0D8ZYB2"/>
<name>A0A0D8ZYB2_9CYAN</name>
<dbReference type="PATRIC" id="fig|1618023.3.peg.1440"/>
<evidence type="ECO:0000256" key="1">
    <source>
        <dbReference type="ARBA" id="ARBA00022801"/>
    </source>
</evidence>
<gene>
    <name evidence="3" type="ORF">UH38_01050</name>
</gene>
<dbReference type="GO" id="GO:0016787">
    <property type="term" value="F:hydrolase activity"/>
    <property type="evidence" value="ECO:0007669"/>
    <property type="project" value="UniProtKB-KW"/>
</dbReference>
<dbReference type="OrthoDB" id="252464at2"/>
<dbReference type="EMBL" id="JYON01000001">
    <property type="protein sequence ID" value="KJH73397.1"/>
    <property type="molecule type" value="Genomic_DNA"/>
</dbReference>
<dbReference type="SUPFAM" id="SSF53474">
    <property type="entry name" value="alpha/beta-Hydrolases"/>
    <property type="match status" value="1"/>
</dbReference>
<keyword evidence="4" id="KW-1185">Reference proteome</keyword>
<evidence type="ECO:0000259" key="2">
    <source>
        <dbReference type="Pfam" id="PF00561"/>
    </source>
</evidence>
<dbReference type="PANTHER" id="PTHR43798">
    <property type="entry name" value="MONOACYLGLYCEROL LIPASE"/>
    <property type="match status" value="1"/>
</dbReference>
<dbReference type="Pfam" id="PF00561">
    <property type="entry name" value="Abhydrolase_1"/>
    <property type="match status" value="1"/>
</dbReference>
<dbReference type="Gene3D" id="3.40.50.1820">
    <property type="entry name" value="alpha/beta hydrolase"/>
    <property type="match status" value="1"/>
</dbReference>
<dbReference type="PANTHER" id="PTHR43798:SF31">
    <property type="entry name" value="AB HYDROLASE SUPERFAMILY PROTEIN YCLE"/>
    <property type="match status" value="1"/>
</dbReference>
<accession>A0A0D8ZYB2</accession>
<dbReference type="InterPro" id="IPR000073">
    <property type="entry name" value="AB_hydrolase_1"/>
</dbReference>
<sequence length="321" mass="35605">MATIEILGIQHAYELTGPAAGPHTLVFIHGWLLSREYWQPLIERLSPDYQCLAYDLRGFGQSASGLEVTKLGISAANSLNGQNSLSLTADNVDLVASITQEDPLTECNSRYTAAAYANDLVSLLEQLNINSAWLVGHSLGATIALWAAEQLPDRIKGVICVNAGGGIYLKEAFEQFRSAGRQLVKIRPRWLCYLPLIDLLFTRANVVRPIARSWGRQRVIDFVVAHPEAALGTLLDSTTEEEVNRLPQLVSQLSQPVYFLAGEQDQIMESKYVRHLASFHPLFEECGNNVVEIPRCGHLAMLEQTDTVAQEIQAILNRHQM</sequence>
<keyword evidence="1" id="KW-0378">Hydrolase</keyword>
<evidence type="ECO:0000313" key="4">
    <source>
        <dbReference type="Proteomes" id="UP000032452"/>
    </source>
</evidence>
<dbReference type="Proteomes" id="UP000032452">
    <property type="component" value="Unassembled WGS sequence"/>
</dbReference>
<reference evidence="3 4" key="1">
    <citation type="submission" date="2015-02" db="EMBL/GenBank/DDBJ databases">
        <title>Draft genome of a novel marine cyanobacterium (Chroococcales) isolated from South Atlantic Ocean.</title>
        <authorList>
            <person name="Rigonato J."/>
            <person name="Alvarenga D.O."/>
            <person name="Branco L.H."/>
            <person name="Varani A.M."/>
            <person name="Brandini F.P."/>
            <person name="Fiore M.F."/>
        </authorList>
    </citation>
    <scope>NUCLEOTIDE SEQUENCE [LARGE SCALE GENOMIC DNA]</scope>
    <source>
        <strain evidence="3 4">CENA595</strain>
    </source>
</reference>
<protein>
    <submittedName>
        <fullName evidence="3">Esterase</fullName>
    </submittedName>
</protein>
<evidence type="ECO:0000313" key="3">
    <source>
        <dbReference type="EMBL" id="KJH73397.1"/>
    </source>
</evidence>
<comment type="caution">
    <text evidence="3">The sequence shown here is derived from an EMBL/GenBank/DDBJ whole genome shotgun (WGS) entry which is preliminary data.</text>
</comment>
<feature type="domain" description="AB hydrolase-1" evidence="2">
    <location>
        <begin position="24"/>
        <end position="303"/>
    </location>
</feature>
<organism evidence="3 4">
    <name type="scientific">Aliterella atlantica CENA595</name>
    <dbReference type="NCBI Taxonomy" id="1618023"/>
    <lineage>
        <taxon>Bacteria</taxon>
        <taxon>Bacillati</taxon>
        <taxon>Cyanobacteriota</taxon>
        <taxon>Cyanophyceae</taxon>
        <taxon>Chroococcidiopsidales</taxon>
        <taxon>Aliterellaceae</taxon>
        <taxon>Aliterella</taxon>
    </lineage>
</organism>
<dbReference type="RefSeq" id="WP_045052743.1">
    <property type="nucleotide sequence ID" value="NZ_CAWMDP010000017.1"/>
</dbReference>
<proteinExistence type="predicted"/>
<dbReference type="STRING" id="1618023.UH38_01050"/>
<dbReference type="InterPro" id="IPR050266">
    <property type="entry name" value="AB_hydrolase_sf"/>
</dbReference>
<dbReference type="GO" id="GO:0016020">
    <property type="term" value="C:membrane"/>
    <property type="evidence" value="ECO:0007669"/>
    <property type="project" value="TreeGrafter"/>
</dbReference>